<feature type="active site" description="Acyl-thioester intermediate" evidence="2">
    <location>
        <position position="214"/>
    </location>
</feature>
<accession>A0A9D9N8A9</accession>
<keyword evidence="3" id="KW-1133">Transmembrane helix</keyword>
<keyword evidence="1" id="KW-0378">Hydrolase</keyword>
<feature type="transmembrane region" description="Helical" evidence="3">
    <location>
        <begin position="12"/>
        <end position="34"/>
    </location>
</feature>
<reference evidence="4" key="2">
    <citation type="journal article" date="2021" name="PeerJ">
        <title>Extensive microbial diversity within the chicken gut microbiome revealed by metagenomics and culture.</title>
        <authorList>
            <person name="Gilroy R."/>
            <person name="Ravi A."/>
            <person name="Getino M."/>
            <person name="Pursley I."/>
            <person name="Horton D.L."/>
            <person name="Alikhan N.F."/>
            <person name="Baker D."/>
            <person name="Gharbi K."/>
            <person name="Hall N."/>
            <person name="Watson M."/>
            <person name="Adriaenssens E.M."/>
            <person name="Foster-Nyarko E."/>
            <person name="Jarju S."/>
            <person name="Secka A."/>
            <person name="Antonio M."/>
            <person name="Oren A."/>
            <person name="Chaudhuri R.R."/>
            <person name="La Ragione R."/>
            <person name="Hildebrand F."/>
            <person name="Pallen M.J."/>
        </authorList>
    </citation>
    <scope>NUCLEOTIDE SEQUENCE</scope>
    <source>
        <strain evidence="4">E3-2379</strain>
    </source>
</reference>
<dbReference type="NCBIfam" id="TIGR01076">
    <property type="entry name" value="sortase_fam"/>
    <property type="match status" value="1"/>
</dbReference>
<reference evidence="4" key="1">
    <citation type="submission" date="2020-10" db="EMBL/GenBank/DDBJ databases">
        <authorList>
            <person name="Gilroy R."/>
        </authorList>
    </citation>
    <scope>NUCLEOTIDE SEQUENCE</scope>
    <source>
        <strain evidence="4">E3-2379</strain>
    </source>
</reference>
<dbReference type="GO" id="GO:0016787">
    <property type="term" value="F:hydrolase activity"/>
    <property type="evidence" value="ECO:0007669"/>
    <property type="project" value="UniProtKB-KW"/>
</dbReference>
<dbReference type="SUPFAM" id="SSF63817">
    <property type="entry name" value="Sortase"/>
    <property type="match status" value="1"/>
</dbReference>
<evidence type="ECO:0000256" key="2">
    <source>
        <dbReference type="PIRSR" id="PIRSR605754-1"/>
    </source>
</evidence>
<dbReference type="NCBIfam" id="NF033745">
    <property type="entry name" value="class_C_sortase"/>
    <property type="match status" value="1"/>
</dbReference>
<proteinExistence type="predicted"/>
<dbReference type="Proteomes" id="UP000823618">
    <property type="component" value="Unassembled WGS sequence"/>
</dbReference>
<dbReference type="Pfam" id="PF04203">
    <property type="entry name" value="Sortase"/>
    <property type="match status" value="1"/>
</dbReference>
<dbReference type="AlphaFoldDB" id="A0A9D9N8A9"/>
<evidence type="ECO:0000256" key="3">
    <source>
        <dbReference type="SAM" id="Phobius"/>
    </source>
</evidence>
<dbReference type="InterPro" id="IPR042002">
    <property type="entry name" value="Sortase_C"/>
</dbReference>
<keyword evidence="3" id="KW-0812">Transmembrane</keyword>
<dbReference type="CDD" id="cd05827">
    <property type="entry name" value="Sortase_C"/>
    <property type="match status" value="1"/>
</dbReference>
<dbReference type="InterPro" id="IPR023365">
    <property type="entry name" value="Sortase_dom-sf"/>
</dbReference>
<name>A0A9D9N8A9_9FIRM</name>
<sequence>MRKKERKKKKINIANLLLISVFFVGLLVVLYPTISDFFNEFHASRAIINYEEAVSEMSDEEYNQILKKAKNYNKNLISGDFVNGKAEDKLYQSLLNIGGDGIMGYIEIQKLGVDLPIYHGTSEEILQTSVGHLEGSSLPVGGKGTHSVLTGHRGLPTAKLFTDLDQLQEGDTFQIFILDEVLTYEVDKISIVEPEDVSKLMPVKGKDYVTLVTCTPYAVNTHRLLVRGVRIPTPYSAERVSADAILIEPMLVVPVIAVPALSIVLTTLLISTRKKRKHNNIVIQKKGVGEESCSEKEEK</sequence>
<evidence type="ECO:0000313" key="4">
    <source>
        <dbReference type="EMBL" id="MBO8463715.1"/>
    </source>
</evidence>
<dbReference type="InterPro" id="IPR005754">
    <property type="entry name" value="Sortase"/>
</dbReference>
<dbReference type="EMBL" id="JADIML010000198">
    <property type="protein sequence ID" value="MBO8463715.1"/>
    <property type="molecule type" value="Genomic_DNA"/>
</dbReference>
<feature type="active site" description="Proton donor/acceptor" evidence="2">
    <location>
        <position position="152"/>
    </location>
</feature>
<comment type="caution">
    <text evidence="4">The sequence shown here is derived from an EMBL/GenBank/DDBJ whole genome shotgun (WGS) entry which is preliminary data.</text>
</comment>
<dbReference type="Gene3D" id="2.40.260.10">
    <property type="entry name" value="Sortase"/>
    <property type="match status" value="1"/>
</dbReference>
<evidence type="ECO:0000313" key="5">
    <source>
        <dbReference type="Proteomes" id="UP000823618"/>
    </source>
</evidence>
<evidence type="ECO:0000256" key="1">
    <source>
        <dbReference type="ARBA" id="ARBA00022801"/>
    </source>
</evidence>
<protein>
    <submittedName>
        <fullName evidence="4">Class C sortase</fullName>
    </submittedName>
</protein>
<feature type="transmembrane region" description="Helical" evidence="3">
    <location>
        <begin position="251"/>
        <end position="270"/>
    </location>
</feature>
<gene>
    <name evidence="4" type="ORF">IAC13_07285</name>
</gene>
<organism evidence="4 5">
    <name type="scientific">Candidatus Scybalomonas excrementavium</name>
    <dbReference type="NCBI Taxonomy" id="2840943"/>
    <lineage>
        <taxon>Bacteria</taxon>
        <taxon>Bacillati</taxon>
        <taxon>Bacillota</taxon>
        <taxon>Clostridia</taxon>
        <taxon>Lachnospirales</taxon>
        <taxon>Lachnospiraceae</taxon>
        <taxon>Lachnospiraceae incertae sedis</taxon>
        <taxon>Candidatus Scybalomonas</taxon>
    </lineage>
</organism>
<keyword evidence="3" id="KW-0472">Membrane</keyword>